<reference evidence="2" key="1">
    <citation type="submission" date="2021-01" db="EMBL/GenBank/DDBJ databases">
        <title>Whole genome shotgun sequence of Actinoplanes cyaneus NBRC 14990.</title>
        <authorList>
            <person name="Komaki H."/>
            <person name="Tamura T."/>
        </authorList>
    </citation>
    <scope>NUCLEOTIDE SEQUENCE</scope>
    <source>
        <strain evidence="2">NBRC 14990</strain>
    </source>
</reference>
<name>A0A919M1J7_9ACTN</name>
<dbReference type="RefSeq" id="WP_203737947.1">
    <property type="nucleotide sequence ID" value="NZ_BAAAUC010000002.1"/>
</dbReference>
<dbReference type="AlphaFoldDB" id="A0A919M1J7"/>
<evidence type="ECO:0000313" key="3">
    <source>
        <dbReference type="Proteomes" id="UP000619479"/>
    </source>
</evidence>
<sequence>MSGNGVAVAAGAVLLLAACTGPQPAPEVATTAPAPAGSCGVAASVPEGATLVPADVPAAGDRASVRYTLLTADSCGGGVAEQPDRCGTFPWATERNLYALGGRGWLSVAVGPAVREQIVFYAAQSSFADSFAQAAQDCGFSTLTVLDGDPVTLERGRDGRTEIVYLTARSVIWTAGTDPAVGVADLVRLAALAEERSALIRPPS</sequence>
<evidence type="ECO:0000313" key="2">
    <source>
        <dbReference type="EMBL" id="GID62482.1"/>
    </source>
</evidence>
<evidence type="ECO:0008006" key="4">
    <source>
        <dbReference type="Google" id="ProtNLM"/>
    </source>
</evidence>
<feature type="signal peptide" evidence="1">
    <location>
        <begin position="1"/>
        <end position="25"/>
    </location>
</feature>
<dbReference type="Proteomes" id="UP000619479">
    <property type="component" value="Unassembled WGS sequence"/>
</dbReference>
<organism evidence="2 3">
    <name type="scientific">Actinoplanes cyaneus</name>
    <dbReference type="NCBI Taxonomy" id="52696"/>
    <lineage>
        <taxon>Bacteria</taxon>
        <taxon>Bacillati</taxon>
        <taxon>Actinomycetota</taxon>
        <taxon>Actinomycetes</taxon>
        <taxon>Micromonosporales</taxon>
        <taxon>Micromonosporaceae</taxon>
        <taxon>Actinoplanes</taxon>
    </lineage>
</organism>
<accession>A0A919M1J7</accession>
<feature type="chain" id="PRO_5037779515" description="DUF3558 domain-containing protein" evidence="1">
    <location>
        <begin position="26"/>
        <end position="204"/>
    </location>
</feature>
<keyword evidence="1" id="KW-0732">Signal</keyword>
<evidence type="ECO:0000256" key="1">
    <source>
        <dbReference type="SAM" id="SignalP"/>
    </source>
</evidence>
<proteinExistence type="predicted"/>
<keyword evidence="3" id="KW-1185">Reference proteome</keyword>
<dbReference type="EMBL" id="BOMH01000002">
    <property type="protein sequence ID" value="GID62482.1"/>
    <property type="molecule type" value="Genomic_DNA"/>
</dbReference>
<protein>
    <recommendedName>
        <fullName evidence="4">DUF3558 domain-containing protein</fullName>
    </recommendedName>
</protein>
<gene>
    <name evidence="2" type="ORF">Acy02nite_03630</name>
</gene>
<comment type="caution">
    <text evidence="2">The sequence shown here is derived from an EMBL/GenBank/DDBJ whole genome shotgun (WGS) entry which is preliminary data.</text>
</comment>